<dbReference type="PANTHER" id="PTHR33478:SF1">
    <property type="entry name" value="EXTRACELLULAR METALLOPROTEINASE MEP"/>
    <property type="match status" value="1"/>
</dbReference>
<evidence type="ECO:0000256" key="9">
    <source>
        <dbReference type="ARBA" id="ARBA00023049"/>
    </source>
</evidence>
<dbReference type="Gene3D" id="3.10.170.10">
    <property type="match status" value="1"/>
</dbReference>
<dbReference type="SUPFAM" id="SSF55486">
    <property type="entry name" value="Metalloproteases ('zincins'), catalytic domain"/>
    <property type="match status" value="1"/>
</dbReference>
<gene>
    <name evidence="14" type="ORF">CRHIZ90672A_00004806</name>
</gene>
<keyword evidence="15" id="KW-1185">Reference proteome</keyword>
<reference evidence="14" key="1">
    <citation type="submission" date="2021-10" db="EMBL/GenBank/DDBJ databases">
        <authorList>
            <person name="Piombo E."/>
        </authorList>
    </citation>
    <scope>NUCLEOTIDE SEQUENCE</scope>
</reference>
<evidence type="ECO:0000256" key="11">
    <source>
        <dbReference type="PIRSR" id="PIRSR601842-2"/>
    </source>
</evidence>
<feature type="signal peptide" evidence="12">
    <location>
        <begin position="1"/>
        <end position="19"/>
    </location>
</feature>
<evidence type="ECO:0000256" key="4">
    <source>
        <dbReference type="ARBA" id="ARBA00022670"/>
    </source>
</evidence>
<evidence type="ECO:0000256" key="5">
    <source>
        <dbReference type="ARBA" id="ARBA00022723"/>
    </source>
</evidence>
<dbReference type="AlphaFoldDB" id="A0A9N9W0H2"/>
<comment type="subcellular location">
    <subcellularLocation>
        <location evidence="1 12">Secreted</location>
    </subcellularLocation>
</comment>
<evidence type="ECO:0000313" key="15">
    <source>
        <dbReference type="Proteomes" id="UP000696573"/>
    </source>
</evidence>
<dbReference type="Pfam" id="PF07504">
    <property type="entry name" value="FTP"/>
    <property type="match status" value="1"/>
</dbReference>
<organism evidence="14 15">
    <name type="scientific">Clonostachys rhizophaga</name>
    <dbReference type="NCBI Taxonomy" id="160324"/>
    <lineage>
        <taxon>Eukaryota</taxon>
        <taxon>Fungi</taxon>
        <taxon>Dikarya</taxon>
        <taxon>Ascomycota</taxon>
        <taxon>Pezizomycotina</taxon>
        <taxon>Sordariomycetes</taxon>
        <taxon>Hypocreomycetidae</taxon>
        <taxon>Hypocreales</taxon>
        <taxon>Bionectriaceae</taxon>
        <taxon>Clonostachys</taxon>
    </lineage>
</organism>
<dbReference type="InterPro" id="IPR001842">
    <property type="entry name" value="Peptidase_M36"/>
</dbReference>
<evidence type="ECO:0000256" key="2">
    <source>
        <dbReference type="ARBA" id="ARBA00006006"/>
    </source>
</evidence>
<proteinExistence type="inferred from homology"/>
<comment type="similarity">
    <text evidence="2 12">Belongs to the peptidase M36 family.</text>
</comment>
<evidence type="ECO:0000256" key="6">
    <source>
        <dbReference type="ARBA" id="ARBA00022729"/>
    </source>
</evidence>
<evidence type="ECO:0000256" key="10">
    <source>
        <dbReference type="ARBA" id="ARBA00023145"/>
    </source>
</evidence>
<evidence type="ECO:0000256" key="3">
    <source>
        <dbReference type="ARBA" id="ARBA00022525"/>
    </source>
</evidence>
<keyword evidence="6 12" id="KW-0732">Signal</keyword>
<keyword evidence="3 12" id="KW-0964">Secreted</keyword>
<dbReference type="Pfam" id="PF02128">
    <property type="entry name" value="Peptidase_M36"/>
    <property type="match status" value="1"/>
</dbReference>
<name>A0A9N9W0H2_9HYPO</name>
<keyword evidence="5 11" id="KW-0479">Metal-binding</keyword>
<dbReference type="GO" id="GO:0004222">
    <property type="term" value="F:metalloendopeptidase activity"/>
    <property type="evidence" value="ECO:0007669"/>
    <property type="project" value="InterPro"/>
</dbReference>
<dbReference type="CDD" id="cd09596">
    <property type="entry name" value="M36"/>
    <property type="match status" value="1"/>
</dbReference>
<feature type="chain" id="PRO_5040535035" description="Extracellular metalloproteinase" evidence="12">
    <location>
        <begin position="20"/>
        <end position="522"/>
    </location>
</feature>
<dbReference type="Gene3D" id="1.10.390.10">
    <property type="entry name" value="Neutral Protease Domain 2"/>
    <property type="match status" value="1"/>
</dbReference>
<dbReference type="OrthoDB" id="3227768at2759"/>
<dbReference type="InterPro" id="IPR011096">
    <property type="entry name" value="FTP_domain"/>
</dbReference>
<feature type="binding site" evidence="11">
    <location>
        <position position="237"/>
    </location>
    <ligand>
        <name>Zn(2+)</name>
        <dbReference type="ChEBI" id="CHEBI:29105"/>
        <note>catalytic</note>
    </ligand>
</feature>
<feature type="domain" description="FTP" evidence="13">
    <location>
        <begin position="82"/>
        <end position="132"/>
    </location>
</feature>
<dbReference type="GO" id="GO:0005576">
    <property type="term" value="C:extracellular region"/>
    <property type="evidence" value="ECO:0007669"/>
    <property type="project" value="UniProtKB-SubCell"/>
</dbReference>
<accession>A0A9N9W0H2</accession>
<keyword evidence="10 12" id="KW-0865">Zymogen</keyword>
<evidence type="ECO:0000256" key="7">
    <source>
        <dbReference type="ARBA" id="ARBA00022801"/>
    </source>
</evidence>
<keyword evidence="7 12" id="KW-0378">Hydrolase</keyword>
<keyword evidence="9 12" id="KW-0482">Metalloprotease</keyword>
<keyword evidence="4 12" id="KW-0645">Protease</keyword>
<evidence type="ECO:0000256" key="8">
    <source>
        <dbReference type="ARBA" id="ARBA00022833"/>
    </source>
</evidence>
<keyword evidence="8 11" id="KW-0862">Zinc</keyword>
<sequence length="522" mass="56962">MRQSLWFLAAALVVAQAHPQRSRANTGASLRRRGVNIDKYLLPDSSTYTEAASLDDIKLSTLGSGYIETATNIVKSMFPTIDFRLVDDHYVGTNGMAHVNFKQTVHGIDIDNADFHVNVGTDGNVFSYGHSFFGGSLPHEPPRQKRDTGDAVQALRGAIDILGLPVQITPDTAVVPNLLESTVYSVIGASGAERDPEARLVKLTWRVETDVVENWLLTYVDACSMNEIRGVVDYVSDIASYQVYRWGTLGFTEAAGNFQFNNNGQGGKGDDPVILDAQDGSGSNNAPGRMTMLMYTWSLPERDSTFEAGVVIHEYAHGLSNRLTGGPANSNCLGGEESGGMGEGWSDFFATAVRLKPNDTRETDYPISAWVNDWALGIRAYPYSTSMTTNPHVYSDIDKMGGEPHSIGEIWASVLYEILWNLIDKHGKNDGDFPDFDSNGVPTDGKFLTMKIVLDAMALQPCYPAFNQARKAIIDADKALTGGANYCELWAGFAKRGMGPDATNSTYKPRMDDFNLPVGCLN</sequence>
<dbReference type="EMBL" id="CABFNQ020000768">
    <property type="protein sequence ID" value="CAH0042781.1"/>
    <property type="molecule type" value="Genomic_DNA"/>
</dbReference>
<dbReference type="PRINTS" id="PR00999">
    <property type="entry name" value="FUNGALYSIN"/>
</dbReference>
<dbReference type="Proteomes" id="UP000696573">
    <property type="component" value="Unassembled WGS sequence"/>
</dbReference>
<dbReference type="InterPro" id="IPR027268">
    <property type="entry name" value="Peptidase_M4/M1_CTD_sf"/>
</dbReference>
<dbReference type="PANTHER" id="PTHR33478">
    <property type="entry name" value="EXTRACELLULAR METALLOPROTEINASE MEP"/>
    <property type="match status" value="1"/>
</dbReference>
<dbReference type="InterPro" id="IPR050371">
    <property type="entry name" value="Fungal_virulence_M36"/>
</dbReference>
<evidence type="ECO:0000256" key="12">
    <source>
        <dbReference type="RuleBase" id="RU364017"/>
    </source>
</evidence>
<protein>
    <recommendedName>
        <fullName evidence="12">Extracellular metalloproteinase</fullName>
        <ecNumber evidence="12">3.4.24.-</ecNumber>
    </recommendedName>
    <alternativeName>
        <fullName evidence="12">Fungalysin</fullName>
    </alternativeName>
</protein>
<evidence type="ECO:0000259" key="13">
    <source>
        <dbReference type="Pfam" id="PF07504"/>
    </source>
</evidence>
<evidence type="ECO:0000313" key="14">
    <source>
        <dbReference type="EMBL" id="CAH0042781.1"/>
    </source>
</evidence>
<comment type="caution">
    <text evidence="14">The sequence shown here is derived from an EMBL/GenBank/DDBJ whole genome shotgun (WGS) entry which is preliminary data.</text>
</comment>
<dbReference type="GO" id="GO:0006508">
    <property type="term" value="P:proteolysis"/>
    <property type="evidence" value="ECO:0007669"/>
    <property type="project" value="UniProtKB-KW"/>
</dbReference>
<evidence type="ECO:0000256" key="1">
    <source>
        <dbReference type="ARBA" id="ARBA00004613"/>
    </source>
</evidence>
<comment type="cofactor">
    <cofactor evidence="11">
        <name>Zn(2+)</name>
        <dbReference type="ChEBI" id="CHEBI:29105"/>
    </cofactor>
    <text evidence="11">Binds 1 zinc ion per subunit.</text>
</comment>
<dbReference type="GO" id="GO:0008270">
    <property type="term" value="F:zinc ion binding"/>
    <property type="evidence" value="ECO:0007669"/>
    <property type="project" value="InterPro"/>
</dbReference>
<dbReference type="EC" id="3.4.24.-" evidence="12"/>